<proteinExistence type="predicted"/>
<dbReference type="PANTHER" id="PTHR30146:SF109">
    <property type="entry name" value="HTH-TYPE TRANSCRIPTIONAL REGULATOR GALS"/>
    <property type="match status" value="1"/>
</dbReference>
<evidence type="ECO:0000256" key="2">
    <source>
        <dbReference type="ARBA" id="ARBA00023125"/>
    </source>
</evidence>
<evidence type="ECO:0000313" key="5">
    <source>
        <dbReference type="EMBL" id="KXB81851.1"/>
    </source>
</evidence>
<dbReference type="GO" id="GO:0000976">
    <property type="term" value="F:transcription cis-regulatory region binding"/>
    <property type="evidence" value="ECO:0007669"/>
    <property type="project" value="TreeGrafter"/>
</dbReference>
<dbReference type="GeneID" id="78352674"/>
<dbReference type="RefSeq" id="WP_022864943.1">
    <property type="nucleotide sequence ID" value="NZ_JAWHBH010000005.1"/>
</dbReference>
<comment type="caution">
    <text evidence="5">The sequence shown here is derived from an EMBL/GenBank/DDBJ whole genome shotgun (WGS) entry which is preliminary data.</text>
</comment>
<dbReference type="SUPFAM" id="SSF47413">
    <property type="entry name" value="lambda repressor-like DNA-binding domains"/>
    <property type="match status" value="1"/>
</dbReference>
<dbReference type="InterPro" id="IPR028082">
    <property type="entry name" value="Peripla_BP_I"/>
</dbReference>
<dbReference type="Gene3D" id="3.40.50.2300">
    <property type="match status" value="2"/>
</dbReference>
<evidence type="ECO:0000313" key="6">
    <source>
        <dbReference type="Proteomes" id="UP000070572"/>
    </source>
</evidence>
<dbReference type="Gene3D" id="1.10.260.40">
    <property type="entry name" value="lambda repressor-like DNA-binding domains"/>
    <property type="match status" value="1"/>
</dbReference>
<dbReference type="Pfam" id="PF13377">
    <property type="entry name" value="Peripla_BP_3"/>
    <property type="match status" value="1"/>
</dbReference>
<dbReference type="Pfam" id="PF00356">
    <property type="entry name" value="LacI"/>
    <property type="match status" value="1"/>
</dbReference>
<evidence type="ECO:0000259" key="4">
    <source>
        <dbReference type="PROSITE" id="PS50932"/>
    </source>
</evidence>
<gene>
    <name evidence="5" type="ORF">HMPREF1862_00281</name>
</gene>
<reference evidence="5 6" key="1">
    <citation type="submission" date="2016-01" db="EMBL/GenBank/DDBJ databases">
        <authorList>
            <person name="Mitreva M."/>
            <person name="Pepin K.H."/>
            <person name="Mihindukulasuriya K.A."/>
            <person name="Fulton R."/>
            <person name="Fronick C."/>
            <person name="O'Laughlin M."/>
            <person name="Miner T."/>
            <person name="Herter B."/>
            <person name="Rosa B.A."/>
            <person name="Cordes M."/>
            <person name="Tomlinson C."/>
            <person name="Wollam A."/>
            <person name="Palsikar V.B."/>
            <person name="Mardis E.R."/>
            <person name="Wilson R.K."/>
        </authorList>
    </citation>
    <scope>NUCLEOTIDE SEQUENCE [LARGE SCALE GENOMIC DNA]</scope>
    <source>
        <strain evidence="5 6">DNF00696</strain>
    </source>
</reference>
<dbReference type="AlphaFoldDB" id="A0AB34X1J9"/>
<evidence type="ECO:0000256" key="3">
    <source>
        <dbReference type="ARBA" id="ARBA00023163"/>
    </source>
</evidence>
<feature type="domain" description="HTH lacI-type" evidence="4">
    <location>
        <begin position="7"/>
        <end position="61"/>
    </location>
</feature>
<dbReference type="InterPro" id="IPR000843">
    <property type="entry name" value="HTH_LacI"/>
</dbReference>
<keyword evidence="3" id="KW-0804">Transcription</keyword>
<accession>A0AB34X1J9</accession>
<keyword evidence="2" id="KW-0238">DNA-binding</keyword>
<dbReference type="InterPro" id="IPR046335">
    <property type="entry name" value="LacI/GalR-like_sensor"/>
</dbReference>
<dbReference type="PANTHER" id="PTHR30146">
    <property type="entry name" value="LACI-RELATED TRANSCRIPTIONAL REPRESSOR"/>
    <property type="match status" value="1"/>
</dbReference>
<dbReference type="EMBL" id="LSDN01000005">
    <property type="protein sequence ID" value="KXB81851.1"/>
    <property type="molecule type" value="Genomic_DNA"/>
</dbReference>
<name>A0AB34X1J9_9ACTO</name>
<dbReference type="CDD" id="cd01392">
    <property type="entry name" value="HTH_LacI"/>
    <property type="match status" value="1"/>
</dbReference>
<dbReference type="PROSITE" id="PS50932">
    <property type="entry name" value="HTH_LACI_2"/>
    <property type="match status" value="1"/>
</dbReference>
<evidence type="ECO:0000256" key="1">
    <source>
        <dbReference type="ARBA" id="ARBA00023015"/>
    </source>
</evidence>
<dbReference type="GO" id="GO:0003700">
    <property type="term" value="F:DNA-binding transcription factor activity"/>
    <property type="evidence" value="ECO:0007669"/>
    <property type="project" value="TreeGrafter"/>
</dbReference>
<dbReference type="SMART" id="SM00354">
    <property type="entry name" value="HTH_LACI"/>
    <property type="match status" value="1"/>
</dbReference>
<dbReference type="SUPFAM" id="SSF53822">
    <property type="entry name" value="Periplasmic binding protein-like I"/>
    <property type="match status" value="1"/>
</dbReference>
<sequence>MTQRRRITLKDIAEETGLSISSVSLALRDDSRISEPVRTRIKEVAHRLGYQVDLSGAMLRSSKPKIIGIVAQLDQELHNKYVASINRYAQAAGYRTITQNASLSNGYRQSLEALSQLRINTSVAINPDFSGDELPPNLAPAVVVGQSRVAGADLVRSSNYTGLSELVLHLKSLGHAEITYLDGPQSYSSKIRRESLLRAAVEAGIKVHPIPAGNTVDDGFGAVQQLLTESWTRQKNHLDSTKLALSGITALACYNDQVAEGAMVALYRAGFSIPGDVSVTGFDNSLGAASVAFNLTTVDRGTAKVAEHVTQLAIRRAEKQIESVEEITVESSLVVRRSTGPAFFLQN</sequence>
<dbReference type="Proteomes" id="UP000070572">
    <property type="component" value="Unassembled WGS sequence"/>
</dbReference>
<dbReference type="InterPro" id="IPR010982">
    <property type="entry name" value="Lambda_DNA-bd_dom_sf"/>
</dbReference>
<organism evidence="5 6">
    <name type="scientific">Varibaculum cambriense</name>
    <dbReference type="NCBI Taxonomy" id="184870"/>
    <lineage>
        <taxon>Bacteria</taxon>
        <taxon>Bacillati</taxon>
        <taxon>Actinomycetota</taxon>
        <taxon>Actinomycetes</taxon>
        <taxon>Actinomycetales</taxon>
        <taxon>Actinomycetaceae</taxon>
        <taxon>Varibaculum</taxon>
    </lineage>
</organism>
<protein>
    <submittedName>
        <fullName evidence="5">Sugar-binding domain protein</fullName>
    </submittedName>
</protein>
<keyword evidence="1" id="KW-0805">Transcription regulation</keyword>